<keyword evidence="3" id="KW-1185">Reference proteome</keyword>
<feature type="transmembrane region" description="Helical" evidence="1">
    <location>
        <begin position="12"/>
        <end position="32"/>
    </location>
</feature>
<organism evidence="2 3">
    <name type="scientific">Prevotella herbatica</name>
    <dbReference type="NCBI Taxonomy" id="2801997"/>
    <lineage>
        <taxon>Bacteria</taxon>
        <taxon>Pseudomonadati</taxon>
        <taxon>Bacteroidota</taxon>
        <taxon>Bacteroidia</taxon>
        <taxon>Bacteroidales</taxon>
        <taxon>Prevotellaceae</taxon>
        <taxon>Prevotella</taxon>
    </lineage>
</organism>
<keyword evidence="1" id="KW-0472">Membrane</keyword>
<feature type="transmembrane region" description="Helical" evidence="1">
    <location>
        <begin position="171"/>
        <end position="193"/>
    </location>
</feature>
<name>A0ABM7NZ25_9BACT</name>
<reference evidence="2 3" key="1">
    <citation type="journal article" date="2022" name="Int. J. Syst. Evol. Microbiol.">
        <title>Prevotella herbatica sp. nov., a plant polysaccharide-decomposing anaerobic bacterium isolated from a methanogenic reactor.</title>
        <authorList>
            <person name="Uek A."/>
            <person name="Tonouchi A."/>
            <person name="Kaku N."/>
            <person name="Ueki K."/>
        </authorList>
    </citation>
    <scope>NUCLEOTIDE SEQUENCE [LARGE SCALE GENOMIC DNA]</scope>
    <source>
        <strain evidence="2 3">WR041</strain>
    </source>
</reference>
<feature type="transmembrane region" description="Helical" evidence="1">
    <location>
        <begin position="38"/>
        <end position="57"/>
    </location>
</feature>
<evidence type="ECO:0000313" key="2">
    <source>
        <dbReference type="EMBL" id="BCS85723.1"/>
    </source>
</evidence>
<gene>
    <name evidence="2" type="ORF">prwr041_16160</name>
</gene>
<feature type="transmembrane region" description="Helical" evidence="1">
    <location>
        <begin position="103"/>
        <end position="120"/>
    </location>
</feature>
<evidence type="ECO:0008006" key="4">
    <source>
        <dbReference type="Google" id="ProtNLM"/>
    </source>
</evidence>
<dbReference type="Proteomes" id="UP001319045">
    <property type="component" value="Chromosome"/>
</dbReference>
<evidence type="ECO:0000313" key="3">
    <source>
        <dbReference type="Proteomes" id="UP001319045"/>
    </source>
</evidence>
<accession>A0ABM7NZ25</accession>
<protein>
    <recommendedName>
        <fullName evidence="4">Acyltransferase 3 domain-containing protein</fullName>
    </recommendedName>
</protein>
<keyword evidence="1" id="KW-1133">Transmembrane helix</keyword>
<feature type="transmembrane region" description="Helical" evidence="1">
    <location>
        <begin position="69"/>
        <end position="87"/>
    </location>
</feature>
<feature type="transmembrane region" description="Helical" evidence="1">
    <location>
        <begin position="132"/>
        <end position="151"/>
    </location>
</feature>
<proteinExistence type="predicted"/>
<evidence type="ECO:0000256" key="1">
    <source>
        <dbReference type="SAM" id="Phobius"/>
    </source>
</evidence>
<keyword evidence="1" id="KW-0812">Transmembrane</keyword>
<sequence>MVNVGEKRSNVALFISIVLGLIINEFIAIFIHSTDNESLVVMLVMNLGYFLVFILGVGMKKISISQLNVIIILAITSYGIIATYLYIQNSHYVQTNDYKYPPRFYYLSYALMIILLLYKYKDILLKISQKIHVFKCFRFIGSHTIWIYFYHIPIVEYLVPRNLPASWIYRYMLVLAIAGFFTYIQSYVVNSLAEKLKNKKISYYLKVLLVG</sequence>
<dbReference type="EMBL" id="AP024484">
    <property type="protein sequence ID" value="BCS85723.1"/>
    <property type="molecule type" value="Genomic_DNA"/>
</dbReference>